<dbReference type="STRING" id="117157.SAMN04489717_4333"/>
<dbReference type="SUPFAM" id="SSF50486">
    <property type="entry name" value="FMT C-terminal domain-like"/>
    <property type="match status" value="1"/>
</dbReference>
<dbReference type="EMBL" id="LT629732">
    <property type="protein sequence ID" value="SDS91587.1"/>
    <property type="molecule type" value="Genomic_DNA"/>
</dbReference>
<dbReference type="GO" id="GO:0006284">
    <property type="term" value="P:base-excision repair"/>
    <property type="evidence" value="ECO:0007669"/>
    <property type="project" value="InterPro"/>
</dbReference>
<protein>
    <recommendedName>
        <fullName evidence="5">Putative 3-methyladenine DNA glycosylase</fullName>
        <ecNumber evidence="5">3.2.2.-</ecNumber>
    </recommendedName>
</protein>
<reference evidence="7 8" key="1">
    <citation type="submission" date="2016-10" db="EMBL/GenBank/DDBJ databases">
        <authorList>
            <person name="de Groot N.N."/>
        </authorList>
    </citation>
    <scope>NUCLEOTIDE SEQUENCE [LARGE SCALE GENOMIC DNA]</scope>
    <source>
        <strain evidence="7 8">DSM 22024</strain>
    </source>
</reference>
<evidence type="ECO:0000313" key="7">
    <source>
        <dbReference type="EMBL" id="SDS91587.1"/>
    </source>
</evidence>
<evidence type="ECO:0000256" key="3">
    <source>
        <dbReference type="ARBA" id="ARBA00022801"/>
    </source>
</evidence>
<dbReference type="OrthoDB" id="9794313at2"/>
<dbReference type="RefSeq" id="WP_092657978.1">
    <property type="nucleotide sequence ID" value="NZ_LT629732.1"/>
</dbReference>
<evidence type="ECO:0000256" key="5">
    <source>
        <dbReference type="HAMAP-Rule" id="MF_00527"/>
    </source>
</evidence>
<keyword evidence="3 5" id="KW-0378">Hydrolase</keyword>
<dbReference type="PANTHER" id="PTHR10429">
    <property type="entry name" value="DNA-3-METHYLADENINE GLYCOSYLASE"/>
    <property type="match status" value="1"/>
</dbReference>
<dbReference type="AlphaFoldDB" id="A0A1H1W375"/>
<dbReference type="EC" id="3.2.2.-" evidence="5"/>
<keyword evidence="4 5" id="KW-0234">DNA repair</keyword>
<dbReference type="Pfam" id="PF02245">
    <property type="entry name" value="Pur_DNA_glyco"/>
    <property type="match status" value="1"/>
</dbReference>
<dbReference type="HAMAP" id="MF_00527">
    <property type="entry name" value="3MGH"/>
    <property type="match status" value="1"/>
</dbReference>
<gene>
    <name evidence="7" type="ORF">SAMN04489717_4333</name>
</gene>
<organism evidence="7 8">
    <name type="scientific">Actinopolymorpha singaporensis</name>
    <dbReference type="NCBI Taxonomy" id="117157"/>
    <lineage>
        <taxon>Bacteria</taxon>
        <taxon>Bacillati</taxon>
        <taxon>Actinomycetota</taxon>
        <taxon>Actinomycetes</taxon>
        <taxon>Propionibacteriales</taxon>
        <taxon>Actinopolymorphaceae</taxon>
        <taxon>Actinopolymorpha</taxon>
    </lineage>
</organism>
<dbReference type="InterPro" id="IPR011034">
    <property type="entry name" value="Formyl_transferase-like_C_sf"/>
</dbReference>
<keyword evidence="2 5" id="KW-0227">DNA damage</keyword>
<evidence type="ECO:0000313" key="8">
    <source>
        <dbReference type="Proteomes" id="UP000198983"/>
    </source>
</evidence>
<dbReference type="FunFam" id="3.10.300.10:FF:000001">
    <property type="entry name" value="Putative 3-methyladenine DNA glycosylase"/>
    <property type="match status" value="1"/>
</dbReference>
<feature type="region of interest" description="Disordered" evidence="6">
    <location>
        <begin position="199"/>
        <end position="239"/>
    </location>
</feature>
<evidence type="ECO:0000256" key="4">
    <source>
        <dbReference type="ARBA" id="ARBA00023204"/>
    </source>
</evidence>
<comment type="similarity">
    <text evidence="1 5">Belongs to the DNA glycosylase MPG family.</text>
</comment>
<dbReference type="Gene3D" id="3.10.300.10">
    <property type="entry name" value="Methylpurine-DNA glycosylase (MPG)"/>
    <property type="match status" value="1"/>
</dbReference>
<evidence type="ECO:0000256" key="1">
    <source>
        <dbReference type="ARBA" id="ARBA00009232"/>
    </source>
</evidence>
<dbReference type="GO" id="GO:0003905">
    <property type="term" value="F:alkylbase DNA N-glycosylase activity"/>
    <property type="evidence" value="ECO:0007669"/>
    <property type="project" value="InterPro"/>
</dbReference>
<evidence type="ECO:0000256" key="2">
    <source>
        <dbReference type="ARBA" id="ARBA00022763"/>
    </source>
</evidence>
<dbReference type="InterPro" id="IPR003180">
    <property type="entry name" value="MPG"/>
</dbReference>
<accession>A0A1H1W375</accession>
<sequence length="239" mass="25735">MTDDELRALLDRPVLEVAPALLGCVVERRTAEGLVAVRLTEVEAYDGPNDPGSHAYRGRTARNAVMFGPPGHLYVYFTYGMHWCINLVCGPDGHASAVLLRAGEVIAGEDLARSRRPAARSVRDLARGPARLAQALDVDRAGNGLDTFAPSSPVRLKPGEQVPDERIRRGPRVGLAAAADRPWRFWVDAEPTVSVYRAHAPKRRRTAATPPAPTGAVPGSGTLGGEATEPSIRSRKEPR</sequence>
<dbReference type="CDD" id="cd00540">
    <property type="entry name" value="AAG"/>
    <property type="match status" value="1"/>
</dbReference>
<dbReference type="Proteomes" id="UP000198983">
    <property type="component" value="Chromosome I"/>
</dbReference>
<dbReference type="NCBIfam" id="TIGR00567">
    <property type="entry name" value="3mg"/>
    <property type="match status" value="1"/>
</dbReference>
<dbReference type="GO" id="GO:0003677">
    <property type="term" value="F:DNA binding"/>
    <property type="evidence" value="ECO:0007669"/>
    <property type="project" value="InterPro"/>
</dbReference>
<dbReference type="NCBIfam" id="NF002003">
    <property type="entry name" value="PRK00802.1-3"/>
    <property type="match status" value="1"/>
</dbReference>
<name>A0A1H1W375_9ACTN</name>
<proteinExistence type="inferred from homology"/>
<dbReference type="PANTHER" id="PTHR10429:SF0">
    <property type="entry name" value="DNA-3-METHYLADENINE GLYCOSYLASE"/>
    <property type="match status" value="1"/>
</dbReference>
<dbReference type="InterPro" id="IPR036995">
    <property type="entry name" value="MPG_sf"/>
</dbReference>
<keyword evidence="8" id="KW-1185">Reference proteome</keyword>
<evidence type="ECO:0000256" key="6">
    <source>
        <dbReference type="SAM" id="MobiDB-lite"/>
    </source>
</evidence>